<dbReference type="OrthoDB" id="6906324at2"/>
<dbReference type="AlphaFoldDB" id="A0A1H1TE76"/>
<sequence length="76" mass="8093">MNLLRTLGLCFLFVMVPLGGLLAAYPDEIANGLSSLMGVEVTRGNLGVAFLGLAAVCMRVDLSIRRRAQARLLATT</sequence>
<dbReference type="STRING" id="487184.SAMN05216421_1791"/>
<proteinExistence type="predicted"/>
<organism evidence="2 3">
    <name type="scientific">Halopseudomonas xinjiangensis</name>
    <dbReference type="NCBI Taxonomy" id="487184"/>
    <lineage>
        <taxon>Bacteria</taxon>
        <taxon>Pseudomonadati</taxon>
        <taxon>Pseudomonadota</taxon>
        <taxon>Gammaproteobacteria</taxon>
        <taxon>Pseudomonadales</taxon>
        <taxon>Pseudomonadaceae</taxon>
        <taxon>Halopseudomonas</taxon>
    </lineage>
</organism>
<dbReference type="RefSeq" id="WP_093393435.1">
    <property type="nucleotide sequence ID" value="NZ_LT629736.1"/>
</dbReference>
<name>A0A1H1TE76_9GAMM</name>
<accession>A0A1H1TE76</accession>
<evidence type="ECO:0000313" key="2">
    <source>
        <dbReference type="EMBL" id="SDS58444.1"/>
    </source>
</evidence>
<feature type="transmembrane region" description="Helical" evidence="1">
    <location>
        <begin position="47"/>
        <end position="64"/>
    </location>
</feature>
<dbReference type="EMBL" id="LT629736">
    <property type="protein sequence ID" value="SDS58444.1"/>
    <property type="molecule type" value="Genomic_DNA"/>
</dbReference>
<keyword evidence="1" id="KW-1133">Transmembrane helix</keyword>
<gene>
    <name evidence="2" type="ORF">SAMN05216421_1791</name>
</gene>
<evidence type="ECO:0000313" key="3">
    <source>
        <dbReference type="Proteomes" id="UP000243207"/>
    </source>
</evidence>
<reference evidence="3" key="1">
    <citation type="submission" date="2016-10" db="EMBL/GenBank/DDBJ databases">
        <authorList>
            <person name="Varghese N."/>
            <person name="Submissions S."/>
        </authorList>
    </citation>
    <scope>NUCLEOTIDE SEQUENCE [LARGE SCALE GENOMIC DNA]</scope>
    <source>
        <strain evidence="3">NRRL B-51270</strain>
    </source>
</reference>
<evidence type="ECO:0000256" key="1">
    <source>
        <dbReference type="SAM" id="Phobius"/>
    </source>
</evidence>
<dbReference type="Proteomes" id="UP000243207">
    <property type="component" value="Chromosome I"/>
</dbReference>
<keyword evidence="3" id="KW-1185">Reference proteome</keyword>
<keyword evidence="1" id="KW-0472">Membrane</keyword>
<protein>
    <submittedName>
        <fullName evidence="2">Uncharacterized protein</fullName>
    </submittedName>
</protein>
<keyword evidence="1" id="KW-0812">Transmembrane</keyword>